<name>A0A660KRA7_9ROSI</name>
<dbReference type="AlphaFoldDB" id="A0A660KRA7"/>
<gene>
    <name evidence="1" type="ORF">FH972_010826</name>
</gene>
<evidence type="ECO:0000313" key="2">
    <source>
        <dbReference type="Proteomes" id="UP000327013"/>
    </source>
</evidence>
<reference evidence="1 2" key="1">
    <citation type="submission" date="2019-06" db="EMBL/GenBank/DDBJ databases">
        <title>A chromosomal-level reference genome of Carpinus fangiana (Coryloideae, Betulaceae).</title>
        <authorList>
            <person name="Yang X."/>
            <person name="Wang Z."/>
            <person name="Zhang L."/>
            <person name="Hao G."/>
            <person name="Liu J."/>
            <person name="Yang Y."/>
        </authorList>
    </citation>
    <scope>NUCLEOTIDE SEQUENCE [LARGE SCALE GENOMIC DNA]</scope>
    <source>
        <strain evidence="1">Cfa_2016G</strain>
        <tissue evidence="1">Leaf</tissue>
    </source>
</reference>
<sequence length="188" mass="21270">MTLKTLERERETYQRERNMIPICPKLGKLAIRPSPSLKVLSIAVGHSQTYQCGYYTNLVNDKDFSINSTPEICEHQEPPSQVEVEVPIKKSQRGSSFIVAEVNRLVEVWISVSMYAVQVQLLTQGVQLYNCLIKSLIGQMVGLASLSLTARIRGYSGVTPITRERGVTPQFETSNIFLVKEKHYFFIS</sequence>
<accession>A0A660KRA7</accession>
<dbReference type="EMBL" id="CM017324">
    <property type="protein sequence ID" value="KAE8038301.1"/>
    <property type="molecule type" value="Genomic_DNA"/>
</dbReference>
<evidence type="ECO:0000313" key="1">
    <source>
        <dbReference type="EMBL" id="KAE8038301.1"/>
    </source>
</evidence>
<organism evidence="1 2">
    <name type="scientific">Carpinus fangiana</name>
    <dbReference type="NCBI Taxonomy" id="176857"/>
    <lineage>
        <taxon>Eukaryota</taxon>
        <taxon>Viridiplantae</taxon>
        <taxon>Streptophyta</taxon>
        <taxon>Embryophyta</taxon>
        <taxon>Tracheophyta</taxon>
        <taxon>Spermatophyta</taxon>
        <taxon>Magnoliopsida</taxon>
        <taxon>eudicotyledons</taxon>
        <taxon>Gunneridae</taxon>
        <taxon>Pentapetalae</taxon>
        <taxon>rosids</taxon>
        <taxon>fabids</taxon>
        <taxon>Fagales</taxon>
        <taxon>Betulaceae</taxon>
        <taxon>Carpinus</taxon>
    </lineage>
</organism>
<proteinExistence type="predicted"/>
<protein>
    <submittedName>
        <fullName evidence="1">Uncharacterized protein</fullName>
    </submittedName>
</protein>
<dbReference type="Proteomes" id="UP000327013">
    <property type="component" value="Chromosome 4"/>
</dbReference>
<keyword evidence="2" id="KW-1185">Reference proteome</keyword>